<evidence type="ECO:0000313" key="2">
    <source>
        <dbReference type="EMBL" id="PBK69553.1"/>
    </source>
</evidence>
<sequence>MSTDSDNAKYPHTRSSGLPPYPCPENPGQVFPHTDPNKVDAVTDPSLQRTSEPLVGNPFFLNDALGKLDNSLGNVIQILEQEETAAANNRLLRKFVNMRDELDRIRTGKKVLTPTHVSPERDAGGGLFVD</sequence>
<dbReference type="AlphaFoldDB" id="A0A2H3C068"/>
<keyword evidence="3" id="KW-1185">Reference proteome</keyword>
<gene>
    <name evidence="2" type="ORF">ARMSODRAFT_1084850</name>
</gene>
<evidence type="ECO:0000256" key="1">
    <source>
        <dbReference type="SAM" id="MobiDB-lite"/>
    </source>
</evidence>
<feature type="region of interest" description="Disordered" evidence="1">
    <location>
        <begin position="1"/>
        <end position="54"/>
    </location>
</feature>
<dbReference type="EMBL" id="KZ293429">
    <property type="protein sequence ID" value="PBK69553.1"/>
    <property type="molecule type" value="Genomic_DNA"/>
</dbReference>
<reference evidence="3" key="1">
    <citation type="journal article" date="2017" name="Nat. Ecol. Evol.">
        <title>Genome expansion and lineage-specific genetic innovations in the forest pathogenic fungi Armillaria.</title>
        <authorList>
            <person name="Sipos G."/>
            <person name="Prasanna A.N."/>
            <person name="Walter M.C."/>
            <person name="O'Connor E."/>
            <person name="Balint B."/>
            <person name="Krizsan K."/>
            <person name="Kiss B."/>
            <person name="Hess J."/>
            <person name="Varga T."/>
            <person name="Slot J."/>
            <person name="Riley R."/>
            <person name="Boka B."/>
            <person name="Rigling D."/>
            <person name="Barry K."/>
            <person name="Lee J."/>
            <person name="Mihaltcheva S."/>
            <person name="LaButti K."/>
            <person name="Lipzen A."/>
            <person name="Waldron R."/>
            <person name="Moloney N.M."/>
            <person name="Sperisen C."/>
            <person name="Kredics L."/>
            <person name="Vagvoelgyi C."/>
            <person name="Patrignani A."/>
            <person name="Fitzpatrick D."/>
            <person name="Nagy I."/>
            <person name="Doyle S."/>
            <person name="Anderson J.B."/>
            <person name="Grigoriev I.V."/>
            <person name="Gueldener U."/>
            <person name="Muensterkoetter M."/>
            <person name="Nagy L.G."/>
        </authorList>
    </citation>
    <scope>NUCLEOTIDE SEQUENCE [LARGE SCALE GENOMIC DNA]</scope>
    <source>
        <strain evidence="3">28-4</strain>
    </source>
</reference>
<evidence type="ECO:0000313" key="3">
    <source>
        <dbReference type="Proteomes" id="UP000218334"/>
    </source>
</evidence>
<protein>
    <submittedName>
        <fullName evidence="2">Uncharacterized protein</fullName>
    </submittedName>
</protein>
<proteinExistence type="predicted"/>
<name>A0A2H3C068_9AGAR</name>
<dbReference type="Proteomes" id="UP000218334">
    <property type="component" value="Unassembled WGS sequence"/>
</dbReference>
<organism evidence="2 3">
    <name type="scientific">Armillaria solidipes</name>
    <dbReference type="NCBI Taxonomy" id="1076256"/>
    <lineage>
        <taxon>Eukaryota</taxon>
        <taxon>Fungi</taxon>
        <taxon>Dikarya</taxon>
        <taxon>Basidiomycota</taxon>
        <taxon>Agaricomycotina</taxon>
        <taxon>Agaricomycetes</taxon>
        <taxon>Agaricomycetidae</taxon>
        <taxon>Agaricales</taxon>
        <taxon>Marasmiineae</taxon>
        <taxon>Physalacriaceae</taxon>
        <taxon>Armillaria</taxon>
    </lineage>
</organism>
<accession>A0A2H3C068</accession>